<feature type="region of interest" description="Disordered" evidence="1">
    <location>
        <begin position="255"/>
        <end position="278"/>
    </location>
</feature>
<feature type="compositionally biased region" description="Low complexity" evidence="1">
    <location>
        <begin position="259"/>
        <end position="278"/>
    </location>
</feature>
<proteinExistence type="predicted"/>
<accession>A0A1Y2FCK2</accession>
<protein>
    <submittedName>
        <fullName evidence="2">Uncharacterized protein</fullName>
    </submittedName>
</protein>
<organism evidence="2 3">
    <name type="scientific">Neocallimastix californiae</name>
    <dbReference type="NCBI Taxonomy" id="1754190"/>
    <lineage>
        <taxon>Eukaryota</taxon>
        <taxon>Fungi</taxon>
        <taxon>Fungi incertae sedis</taxon>
        <taxon>Chytridiomycota</taxon>
        <taxon>Chytridiomycota incertae sedis</taxon>
        <taxon>Neocallimastigomycetes</taxon>
        <taxon>Neocallimastigales</taxon>
        <taxon>Neocallimastigaceae</taxon>
        <taxon>Neocallimastix</taxon>
    </lineage>
</organism>
<evidence type="ECO:0000313" key="3">
    <source>
        <dbReference type="Proteomes" id="UP000193920"/>
    </source>
</evidence>
<dbReference type="EMBL" id="MCOG01000011">
    <property type="protein sequence ID" value="ORY81144.1"/>
    <property type="molecule type" value="Genomic_DNA"/>
</dbReference>
<gene>
    <name evidence="2" type="ORF">LY90DRAFT_664358</name>
</gene>
<evidence type="ECO:0000256" key="1">
    <source>
        <dbReference type="SAM" id="MobiDB-lite"/>
    </source>
</evidence>
<sequence>MEIDEPLEEIIDDEEINIEQKEKTKINDNMTLENKNKRKRKRKRRSINKILLSKLRSELVNNYDYTNEKFKKKLNFYIIRILQTPKILINTIKDLQVHRLLDIYQDQFLIYDFNNLYNDMSNKTIIDDLLNIVRNRIIEVKNIKTKIQIKSVVSYNHELNKIENIIYGLNEKQYDLVKKLLDGIEIINNILNKILNEMITYKVTNINIDNSIKWMNISKDVSYSDITDLLTKCGIYDNSISSSNSNDNEIIIEDDKINDSNSSPSKFSSSYSRSSGKSSIYSSYSSDNSYSYYRQTIINETLSFKIKKFNQLRQIYSTICQNILF</sequence>
<reference evidence="2 3" key="1">
    <citation type="submission" date="2016-08" db="EMBL/GenBank/DDBJ databases">
        <title>A Parts List for Fungal Cellulosomes Revealed by Comparative Genomics.</title>
        <authorList>
            <consortium name="DOE Joint Genome Institute"/>
            <person name="Haitjema C.H."/>
            <person name="Gilmore S.P."/>
            <person name="Henske J.K."/>
            <person name="Solomon K.V."/>
            <person name="De Groot R."/>
            <person name="Kuo A."/>
            <person name="Mondo S.J."/>
            <person name="Salamov A.A."/>
            <person name="Labutti K."/>
            <person name="Zhao Z."/>
            <person name="Chiniquy J."/>
            <person name="Barry K."/>
            <person name="Brewer H.M."/>
            <person name="Purvine S.O."/>
            <person name="Wright A.T."/>
            <person name="Boxma B."/>
            <person name="Van Alen T."/>
            <person name="Hackstein J.H."/>
            <person name="Baker S.E."/>
            <person name="Grigoriev I.V."/>
            <person name="O'Malley M.A."/>
        </authorList>
    </citation>
    <scope>NUCLEOTIDE SEQUENCE [LARGE SCALE GENOMIC DNA]</scope>
    <source>
        <strain evidence="2 3">G1</strain>
    </source>
</reference>
<evidence type="ECO:0000313" key="2">
    <source>
        <dbReference type="EMBL" id="ORY81144.1"/>
    </source>
</evidence>
<comment type="caution">
    <text evidence="2">The sequence shown here is derived from an EMBL/GenBank/DDBJ whole genome shotgun (WGS) entry which is preliminary data.</text>
</comment>
<dbReference type="Proteomes" id="UP000193920">
    <property type="component" value="Unassembled WGS sequence"/>
</dbReference>
<name>A0A1Y2FCK2_9FUNG</name>
<keyword evidence="3" id="KW-1185">Reference proteome</keyword>
<dbReference type="AlphaFoldDB" id="A0A1Y2FCK2"/>
<dbReference type="OrthoDB" id="10619370at2759"/>